<dbReference type="InterPro" id="IPR027417">
    <property type="entry name" value="P-loop_NTPase"/>
</dbReference>
<name>A0AAP2CV69_9RHOB</name>
<keyword evidence="3 5" id="KW-0067">ATP-binding</keyword>
<dbReference type="PROSITE" id="PS50893">
    <property type="entry name" value="ABC_TRANSPORTER_2"/>
    <property type="match status" value="1"/>
</dbReference>
<dbReference type="GO" id="GO:0015192">
    <property type="term" value="F:L-phenylalanine transmembrane transporter activity"/>
    <property type="evidence" value="ECO:0007669"/>
    <property type="project" value="TreeGrafter"/>
</dbReference>
<protein>
    <submittedName>
        <fullName evidence="5">ABC transporter ATP-binding protein</fullName>
    </submittedName>
</protein>
<evidence type="ECO:0000313" key="6">
    <source>
        <dbReference type="Proteomes" id="UP001315686"/>
    </source>
</evidence>
<dbReference type="Proteomes" id="UP001315686">
    <property type="component" value="Unassembled WGS sequence"/>
</dbReference>
<evidence type="ECO:0000313" key="5">
    <source>
        <dbReference type="EMBL" id="MBT0959121.1"/>
    </source>
</evidence>
<dbReference type="PANTHER" id="PTHR45772:SF7">
    <property type="entry name" value="AMINO ACID ABC TRANSPORTER ATP-BINDING PROTEIN"/>
    <property type="match status" value="1"/>
</dbReference>
<evidence type="ECO:0000256" key="3">
    <source>
        <dbReference type="ARBA" id="ARBA00022840"/>
    </source>
</evidence>
<dbReference type="Pfam" id="PF00005">
    <property type="entry name" value="ABC_tran"/>
    <property type="match status" value="1"/>
</dbReference>
<sequence>MSAILKLDGVSKSFGAVTVADSLSYELQQGEALGVIGPNGAGKTSMFNLITGTLPSDSGRLVFAGQDVTRQSAATRSRSGIARSFQVPQPFSGLTVFENAMIAATQSAGLTGREAERLCLQILEQTELLSKANTLAGKLTLLDRKRLELTRALCAKPKLLLLDEIAGGLTEAECTSLVQTIKDIHASGVSIIWIEHVVHALLAVVDRLIVIDFGKLVAQGDPKTVMDSKEVQEIYLGIEADA</sequence>
<feature type="domain" description="ABC transporter" evidence="4">
    <location>
        <begin position="5"/>
        <end position="238"/>
    </location>
</feature>
<organism evidence="5 6">
    <name type="scientific">Harenicola maris</name>
    <dbReference type="NCBI Taxonomy" id="2841044"/>
    <lineage>
        <taxon>Bacteria</taxon>
        <taxon>Pseudomonadati</taxon>
        <taxon>Pseudomonadota</taxon>
        <taxon>Alphaproteobacteria</taxon>
        <taxon>Rhodobacterales</taxon>
        <taxon>Paracoccaceae</taxon>
        <taxon>Harenicola</taxon>
    </lineage>
</organism>
<evidence type="ECO:0000256" key="2">
    <source>
        <dbReference type="ARBA" id="ARBA00022741"/>
    </source>
</evidence>
<dbReference type="GO" id="GO:1903805">
    <property type="term" value="P:L-valine import across plasma membrane"/>
    <property type="evidence" value="ECO:0007669"/>
    <property type="project" value="TreeGrafter"/>
</dbReference>
<dbReference type="InterPro" id="IPR003439">
    <property type="entry name" value="ABC_transporter-like_ATP-bd"/>
</dbReference>
<proteinExistence type="predicted"/>
<dbReference type="GO" id="GO:0016887">
    <property type="term" value="F:ATP hydrolysis activity"/>
    <property type="evidence" value="ECO:0007669"/>
    <property type="project" value="InterPro"/>
</dbReference>
<evidence type="ECO:0000259" key="4">
    <source>
        <dbReference type="PROSITE" id="PS50893"/>
    </source>
</evidence>
<dbReference type="GO" id="GO:0015188">
    <property type="term" value="F:L-isoleucine transmembrane transporter activity"/>
    <property type="evidence" value="ECO:0007669"/>
    <property type="project" value="TreeGrafter"/>
</dbReference>
<dbReference type="InterPro" id="IPR051120">
    <property type="entry name" value="ABC_AA/LPS_Transport"/>
</dbReference>
<dbReference type="InterPro" id="IPR003593">
    <property type="entry name" value="AAA+_ATPase"/>
</dbReference>
<keyword evidence="1" id="KW-0813">Transport</keyword>
<keyword evidence="2" id="KW-0547">Nucleotide-binding</keyword>
<reference evidence="5 6" key="1">
    <citation type="journal article" date="2021" name="Arch. Microbiol.">
        <title>Harenicola maris gen. nov., sp. nov. isolated from the Sea of Japan shallow sediments.</title>
        <authorList>
            <person name="Romanenko L.A."/>
            <person name="Kurilenko V.V."/>
            <person name="Chernysheva N.Y."/>
            <person name="Tekutyeva L.A."/>
            <person name="Velansky P.V."/>
            <person name="Svetashev V.I."/>
            <person name="Isaeva M.P."/>
        </authorList>
    </citation>
    <scope>NUCLEOTIDE SEQUENCE [LARGE SCALE GENOMIC DNA]</scope>
    <source>
        <strain evidence="5 6">KMM 3653</strain>
    </source>
</reference>
<dbReference type="GO" id="GO:0005886">
    <property type="term" value="C:plasma membrane"/>
    <property type="evidence" value="ECO:0007669"/>
    <property type="project" value="TreeGrafter"/>
</dbReference>
<dbReference type="Gene3D" id="3.40.50.300">
    <property type="entry name" value="P-loop containing nucleotide triphosphate hydrolases"/>
    <property type="match status" value="1"/>
</dbReference>
<dbReference type="EMBL" id="JADQAZ010000003">
    <property type="protein sequence ID" value="MBT0959121.1"/>
    <property type="molecule type" value="Genomic_DNA"/>
</dbReference>
<dbReference type="GO" id="GO:0005524">
    <property type="term" value="F:ATP binding"/>
    <property type="evidence" value="ECO:0007669"/>
    <property type="project" value="UniProtKB-KW"/>
</dbReference>
<dbReference type="GO" id="GO:0015808">
    <property type="term" value="P:L-alanine transport"/>
    <property type="evidence" value="ECO:0007669"/>
    <property type="project" value="TreeGrafter"/>
</dbReference>
<dbReference type="GO" id="GO:1903806">
    <property type="term" value="P:L-isoleucine import across plasma membrane"/>
    <property type="evidence" value="ECO:0007669"/>
    <property type="project" value="TreeGrafter"/>
</dbReference>
<accession>A0AAP2CV69</accession>
<gene>
    <name evidence="5" type="ORF">IV417_17170</name>
</gene>
<dbReference type="SMART" id="SM00382">
    <property type="entry name" value="AAA"/>
    <property type="match status" value="1"/>
</dbReference>
<dbReference type="GO" id="GO:0005304">
    <property type="term" value="F:L-valine transmembrane transporter activity"/>
    <property type="evidence" value="ECO:0007669"/>
    <property type="project" value="TreeGrafter"/>
</dbReference>
<dbReference type="SUPFAM" id="SSF52540">
    <property type="entry name" value="P-loop containing nucleoside triphosphate hydrolases"/>
    <property type="match status" value="1"/>
</dbReference>
<evidence type="ECO:0000256" key="1">
    <source>
        <dbReference type="ARBA" id="ARBA00022448"/>
    </source>
</evidence>
<comment type="caution">
    <text evidence="5">The sequence shown here is derived from an EMBL/GenBank/DDBJ whole genome shotgun (WGS) entry which is preliminary data.</text>
</comment>
<dbReference type="CDD" id="cd03219">
    <property type="entry name" value="ABC_Mj1267_LivG_branched"/>
    <property type="match status" value="1"/>
</dbReference>
<dbReference type="GO" id="GO:0042941">
    <property type="term" value="P:D-alanine transmembrane transport"/>
    <property type="evidence" value="ECO:0007669"/>
    <property type="project" value="TreeGrafter"/>
</dbReference>
<keyword evidence="6" id="KW-1185">Reference proteome</keyword>
<dbReference type="PANTHER" id="PTHR45772">
    <property type="entry name" value="CONSERVED COMPONENT OF ABC TRANSPORTER FOR NATURAL AMINO ACIDS-RELATED"/>
    <property type="match status" value="1"/>
</dbReference>
<dbReference type="AlphaFoldDB" id="A0AAP2CV69"/>